<dbReference type="Gene3D" id="2.60.40.10">
    <property type="entry name" value="Immunoglobulins"/>
    <property type="match status" value="1"/>
</dbReference>
<keyword evidence="12" id="KW-0175">Coiled coil</keyword>
<keyword evidence="6" id="KW-0832">Ubl conjugation</keyword>
<evidence type="ECO:0000256" key="11">
    <source>
        <dbReference type="ARBA" id="ARBA00023242"/>
    </source>
</evidence>
<evidence type="ECO:0000256" key="9">
    <source>
        <dbReference type="ARBA" id="ARBA00023163"/>
    </source>
</evidence>
<sequence>MGWRGLSGALRCREGLRRHGERETSQRMDSGCNEGKLLVVFPSCIGDKSNANTWLEVVVKGRVKMESTEEPQKKVFKARKTMRVSDRQQLEAVYKVKEELLKTTEVKLLNGKHENGDSDINSLLSNTDCTEDKKEINGIVDLCVNSEEGRPACDEISETKSSESRAENIVNDIESKSPMLNVTENLTPEQAKDTDIAVKCEAENGVGSSKGNFHEENNRNSHLDQRKNDIPLEGESKSVCDISDSSEEKGETSDLPVNSSSSGEGERIEEVTVEEVVGEAAISSSMEADQEKQEGSAGLSETTVSKTIDEPSESILDNTDCMETDDIIPILEKLAPAEDDLGCFSKSSLLPVDDTVPDLEEKIDNGLGSPSKQEINESLPKEAFLVLSDEEDPCDEKEERVEVILPNKSVVPEEEERKKECEDKEEENHKEEENQIEKSETSKRKRSKSEDMDSVHSKHRRYMGEDYEAELQVQITTRKDVDLKLQKIIQRLLEEKLNALQCAVFDKSLADLKTRMEKVDCNKKHKTVLTEMQAKIARLAKRVGAAKEDLKKRQENVANAPVSPGKAASDTANVNNATYRNAGTVRQMLESKRSVGESTPATFQAPVNPVPASSLATPPAVVSGHPKLQTPVSSTSSLTTAVLPTANTATVVGTNQVPTGSTQSVSVSLQSLPVILHVPVAVSSQTQLLQSHPGTLVSNQQSGNVEFISVQNSSTVGSLTKTTVSLASTNTTKPNNIPHVPSPGIQRSSTAGAGSIGTTLAVQAVPATHPVPQTTRTSLPTVGTPGLYNATTSRAPLQMKIPLSAFSNTAPTDPPTIAAPKIENQTSRPPTDTSANKRPAEGTSQLSDQKVVRCVPYTCGILDGTTLINCFKKQLKQEETSSENKEAIEGAQMNFNFPEDVLFGLEEEEEDAKSIKNTYKQTGWAANLLKQWLAKNGKDPSFELVPVSELNDILREFYYTIRNHDGNTYSVASYKSMRAGLNRHLKMPPYNRQICLMKDKEFASANMVFVSVLKMLRMQGKDETHHHPPIAAEDLHKIKQSGVLGLHSPLALVNKVWFDLQLHFAKRGREILRDLAPDAFVVEKDKNGRRYAMFRYPGKGKNGEDPHKMGKMYDMPGDPNCPVFSLELYLSKLPPEPPAFYLHPLKLTSEQMQEQPVWYKREPMGVNYLGTMMPRISVAAKLSQRYTNHSLRTTTIQLLCEAGLGPREIMAVTGHRSESAVRHYWGSTEVCYRAWSDIMENNAPNYRYTKIPNEVIKESVPGASTSSVKCIVLEQNKILFPTKSVVPPGTNSVALVPEGHPAVNCKSPVLLSRSSSKVFLPRDTTSGSQTASSLQGCCSKPDFIKRVSGKLTGSESGGVIDLTLDEEDDNSSQADGKKQKQNQSQAPVTGLSIPTQPLTRPLQPLPPLQPSPVQQPGVPTSGPSQTTIHVLPTASTAVNVTHRPVVPAVPKLPIPRTPTNHQVVYTTIPAPPTQNPGRGAVMTSPGLRPVTPQTGGVTVRMPQTTYVVNSGLALGSGAPQLTVHHRPPQAHTEPPRPIHPAPLPEAPQPPRLPPEAANTSPPQKPQLKLARVQSQNGIVLSWSVMEVDRSCATVDSYHLYAYHEDPSATMPSQWKKIGEVKALPLPMACTLTQFVSGSKYYFAVRAKDIYGRFGPFCDPQSTDVISSQSS</sequence>
<dbReference type="PROSITE" id="PS50853">
    <property type="entry name" value="FN3"/>
    <property type="match status" value="1"/>
</dbReference>
<keyword evidence="4" id="KW-1017">Isopeptide bond</keyword>
<name>A0A3M0JRI3_HIRRU</name>
<dbReference type="InterPro" id="IPR013783">
    <property type="entry name" value="Ig-like_fold"/>
</dbReference>
<evidence type="ECO:0000256" key="8">
    <source>
        <dbReference type="ARBA" id="ARBA00023159"/>
    </source>
</evidence>
<evidence type="ECO:0000256" key="10">
    <source>
        <dbReference type="ARBA" id="ARBA00023172"/>
    </source>
</evidence>
<comment type="similarity">
    <text evidence="2">Belongs to the MCAF family.</text>
</comment>
<dbReference type="InterPro" id="IPR031870">
    <property type="entry name" value="ATF7IP_BD"/>
</dbReference>
<dbReference type="Pfam" id="PF12012">
    <property type="entry name" value="DUF3504"/>
    <property type="match status" value="1"/>
</dbReference>
<feature type="compositionally biased region" description="Low complexity" evidence="13">
    <location>
        <begin position="1411"/>
        <end position="1420"/>
    </location>
</feature>
<evidence type="ECO:0000256" key="7">
    <source>
        <dbReference type="ARBA" id="ARBA00023015"/>
    </source>
</evidence>
<feature type="coiled-coil region" evidence="12">
    <location>
        <begin position="522"/>
        <end position="556"/>
    </location>
</feature>
<dbReference type="Proteomes" id="UP000269221">
    <property type="component" value="Unassembled WGS sequence"/>
</dbReference>
<dbReference type="GO" id="GO:0005634">
    <property type="term" value="C:nucleus"/>
    <property type="evidence" value="ECO:0007669"/>
    <property type="project" value="UniProtKB-SubCell"/>
</dbReference>
<dbReference type="InterPro" id="IPR013762">
    <property type="entry name" value="Integrase-like_cat_sf"/>
</dbReference>
<feature type="compositionally biased region" description="Basic and acidic residues" evidence="13">
    <location>
        <begin position="415"/>
        <end position="456"/>
    </location>
</feature>
<protein>
    <recommendedName>
        <fullName evidence="14">Fibronectin type-III domain-containing protein</fullName>
    </recommendedName>
</protein>
<feature type="region of interest" description="Disordered" evidence="13">
    <location>
        <begin position="388"/>
        <end position="461"/>
    </location>
</feature>
<dbReference type="InterPro" id="IPR003961">
    <property type="entry name" value="FN3_dom"/>
</dbReference>
<dbReference type="SUPFAM" id="SSF56349">
    <property type="entry name" value="DNA breaking-rejoining enzymes"/>
    <property type="match status" value="1"/>
</dbReference>
<dbReference type="GO" id="GO:0003677">
    <property type="term" value="F:DNA binding"/>
    <property type="evidence" value="ECO:0007669"/>
    <property type="project" value="InterPro"/>
</dbReference>
<dbReference type="Pfam" id="PF16794">
    <property type="entry name" value="fn3_4"/>
    <property type="match status" value="1"/>
</dbReference>
<dbReference type="InterPro" id="IPR036116">
    <property type="entry name" value="FN3_sf"/>
</dbReference>
<feature type="region of interest" description="Disordered" evidence="13">
    <location>
        <begin position="1517"/>
        <end position="1566"/>
    </location>
</feature>
<dbReference type="SUPFAM" id="SSF49265">
    <property type="entry name" value="Fibronectin type III"/>
    <property type="match status" value="1"/>
</dbReference>
<dbReference type="GO" id="GO:0003712">
    <property type="term" value="F:transcription coregulator activity"/>
    <property type="evidence" value="ECO:0007669"/>
    <property type="project" value="TreeGrafter"/>
</dbReference>
<organism evidence="15 16">
    <name type="scientific">Hirundo rustica rustica</name>
    <dbReference type="NCBI Taxonomy" id="333673"/>
    <lineage>
        <taxon>Eukaryota</taxon>
        <taxon>Metazoa</taxon>
        <taxon>Chordata</taxon>
        <taxon>Craniata</taxon>
        <taxon>Vertebrata</taxon>
        <taxon>Euteleostomi</taxon>
        <taxon>Archelosauria</taxon>
        <taxon>Archosauria</taxon>
        <taxon>Dinosauria</taxon>
        <taxon>Saurischia</taxon>
        <taxon>Theropoda</taxon>
        <taxon>Coelurosauria</taxon>
        <taxon>Aves</taxon>
        <taxon>Neognathae</taxon>
        <taxon>Neoaves</taxon>
        <taxon>Telluraves</taxon>
        <taxon>Australaves</taxon>
        <taxon>Passeriformes</taxon>
        <taxon>Sylvioidea</taxon>
        <taxon>Hirundinidae</taxon>
        <taxon>Hirundo</taxon>
    </lineage>
</organism>
<feature type="region of interest" description="Disordered" evidence="13">
    <location>
        <begin position="205"/>
        <end position="317"/>
    </location>
</feature>
<dbReference type="InterPro" id="IPR026085">
    <property type="entry name" value="ATF7-int"/>
</dbReference>
<dbReference type="GO" id="GO:0006310">
    <property type="term" value="P:DNA recombination"/>
    <property type="evidence" value="ECO:0007669"/>
    <property type="project" value="UniProtKB-KW"/>
</dbReference>
<dbReference type="Pfam" id="PF16788">
    <property type="entry name" value="ATF7IP_BD"/>
    <property type="match status" value="1"/>
</dbReference>
<feature type="compositionally biased region" description="Pro residues" evidence="13">
    <location>
        <begin position="1535"/>
        <end position="1553"/>
    </location>
</feature>
<keyword evidence="5" id="KW-0597">Phosphoprotein</keyword>
<dbReference type="PANTHER" id="PTHR23210:SF26">
    <property type="entry name" value="ACTIVATING TRANSCRIPTION FACTOR 7-INTERACTING PROTEIN 1"/>
    <property type="match status" value="1"/>
</dbReference>
<proteinExistence type="inferred from homology"/>
<keyword evidence="7" id="KW-0805">Transcription regulation</keyword>
<dbReference type="GO" id="GO:0015074">
    <property type="term" value="P:DNA integration"/>
    <property type="evidence" value="ECO:0007669"/>
    <property type="project" value="InterPro"/>
</dbReference>
<comment type="subcellular location">
    <subcellularLocation>
        <location evidence="1">Nucleus</location>
    </subcellularLocation>
</comment>
<dbReference type="GO" id="GO:0006355">
    <property type="term" value="P:regulation of DNA-templated transcription"/>
    <property type="evidence" value="ECO:0007669"/>
    <property type="project" value="TreeGrafter"/>
</dbReference>
<feature type="compositionally biased region" description="Polar residues" evidence="13">
    <location>
        <begin position="823"/>
        <end position="847"/>
    </location>
</feature>
<evidence type="ECO:0000259" key="14">
    <source>
        <dbReference type="PROSITE" id="PS50853"/>
    </source>
</evidence>
<dbReference type="EMBL" id="QRBI01000131">
    <property type="protein sequence ID" value="RMC03345.1"/>
    <property type="molecule type" value="Genomic_DNA"/>
</dbReference>
<gene>
    <name evidence="15" type="ORF">DUI87_20541</name>
</gene>
<dbReference type="Gene3D" id="1.10.443.10">
    <property type="entry name" value="Intergrase catalytic core"/>
    <property type="match status" value="1"/>
</dbReference>
<evidence type="ECO:0000256" key="2">
    <source>
        <dbReference type="ARBA" id="ARBA00010344"/>
    </source>
</evidence>
<keyword evidence="3" id="KW-0678">Repressor</keyword>
<comment type="caution">
    <text evidence="15">The sequence shown here is derived from an EMBL/GenBank/DDBJ whole genome shotgun (WGS) entry which is preliminary data.</text>
</comment>
<evidence type="ECO:0000313" key="15">
    <source>
        <dbReference type="EMBL" id="RMC03345.1"/>
    </source>
</evidence>
<dbReference type="PANTHER" id="PTHR23210">
    <property type="entry name" value="ACTIVATING TRANSCRIPTION FACTOR 7 INTERACTING PROTEIN"/>
    <property type="match status" value="1"/>
</dbReference>
<evidence type="ECO:0000256" key="4">
    <source>
        <dbReference type="ARBA" id="ARBA00022499"/>
    </source>
</evidence>
<dbReference type="GO" id="GO:0005667">
    <property type="term" value="C:transcription regulator complex"/>
    <property type="evidence" value="ECO:0007669"/>
    <property type="project" value="TreeGrafter"/>
</dbReference>
<evidence type="ECO:0000256" key="13">
    <source>
        <dbReference type="SAM" id="MobiDB-lite"/>
    </source>
</evidence>
<evidence type="ECO:0000256" key="12">
    <source>
        <dbReference type="SAM" id="Coils"/>
    </source>
</evidence>
<evidence type="ECO:0000313" key="16">
    <source>
        <dbReference type="Proteomes" id="UP000269221"/>
    </source>
</evidence>
<keyword evidence="11" id="KW-0539">Nucleus</keyword>
<keyword evidence="10" id="KW-0233">DNA recombination</keyword>
<evidence type="ECO:0000256" key="3">
    <source>
        <dbReference type="ARBA" id="ARBA00022491"/>
    </source>
</evidence>
<feature type="region of interest" description="Disordered" evidence="13">
    <location>
        <begin position="597"/>
        <end position="628"/>
    </location>
</feature>
<dbReference type="InterPro" id="IPR021893">
    <property type="entry name" value="ZMYM2-like_C"/>
</dbReference>
<keyword evidence="9" id="KW-0804">Transcription</keyword>
<feature type="compositionally biased region" description="Basic and acidic residues" evidence="13">
    <location>
        <begin position="212"/>
        <end position="238"/>
    </location>
</feature>
<evidence type="ECO:0000256" key="6">
    <source>
        <dbReference type="ARBA" id="ARBA00022843"/>
    </source>
</evidence>
<dbReference type="CDD" id="cd00063">
    <property type="entry name" value="FN3"/>
    <property type="match status" value="1"/>
</dbReference>
<feature type="region of interest" description="Disordered" evidence="13">
    <location>
        <begin position="729"/>
        <end position="752"/>
    </location>
</feature>
<dbReference type="InterPro" id="IPR011010">
    <property type="entry name" value="DNA_brk_join_enz"/>
</dbReference>
<dbReference type="OrthoDB" id="2434995at2759"/>
<feature type="region of interest" description="Disordered" evidence="13">
    <location>
        <begin position="1348"/>
        <end position="1427"/>
    </location>
</feature>
<evidence type="ECO:0000256" key="5">
    <source>
        <dbReference type="ARBA" id="ARBA00022553"/>
    </source>
</evidence>
<accession>A0A3M0JRI3</accession>
<evidence type="ECO:0000256" key="1">
    <source>
        <dbReference type="ARBA" id="ARBA00004123"/>
    </source>
</evidence>
<reference evidence="15 16" key="1">
    <citation type="submission" date="2018-07" db="EMBL/GenBank/DDBJ databases">
        <title>A high quality draft genome assembly of the barn swallow (H. rustica rustica).</title>
        <authorList>
            <person name="Formenti G."/>
            <person name="Chiara M."/>
            <person name="Poveda L."/>
            <person name="Francoijs K.-J."/>
            <person name="Bonisoli-Alquati A."/>
            <person name="Canova L."/>
            <person name="Gianfranceschi L."/>
            <person name="Horner D.S."/>
            <person name="Saino N."/>
        </authorList>
    </citation>
    <scope>NUCLEOTIDE SEQUENCE [LARGE SCALE GENOMIC DNA]</scope>
    <source>
        <strain evidence="15">Chelidonia</strain>
        <tissue evidence="15">Blood</tissue>
    </source>
</reference>
<keyword evidence="16" id="KW-1185">Reference proteome</keyword>
<feature type="region of interest" description="Disordered" evidence="13">
    <location>
        <begin position="805"/>
        <end position="847"/>
    </location>
</feature>
<feature type="compositionally biased region" description="Low complexity" evidence="13">
    <location>
        <begin position="809"/>
        <end position="820"/>
    </location>
</feature>
<keyword evidence="8" id="KW-0010">Activator</keyword>
<feature type="domain" description="Fibronectin type-III" evidence="14">
    <location>
        <begin position="1561"/>
        <end position="1667"/>
    </location>
</feature>
<dbReference type="STRING" id="333673.A0A3M0JRI3"/>
<dbReference type="InterPro" id="IPR056565">
    <property type="entry name" value="Fn3_ATF7IP"/>
</dbReference>